<dbReference type="Pfam" id="PF00488">
    <property type="entry name" value="MutS_V"/>
    <property type="match status" value="1"/>
</dbReference>
<dbReference type="GO" id="GO:0005524">
    <property type="term" value="F:ATP binding"/>
    <property type="evidence" value="ECO:0007669"/>
    <property type="project" value="UniProtKB-KW"/>
</dbReference>
<dbReference type="STRING" id="58919.A0A316Z0L2"/>
<dbReference type="SUPFAM" id="SSF48334">
    <property type="entry name" value="DNA repair protein MutS, domain III"/>
    <property type="match status" value="1"/>
</dbReference>
<evidence type="ECO:0000313" key="8">
    <source>
        <dbReference type="Proteomes" id="UP000245946"/>
    </source>
</evidence>
<evidence type="ECO:0000313" key="7">
    <source>
        <dbReference type="EMBL" id="PWN94478.1"/>
    </source>
</evidence>
<keyword evidence="3" id="KW-0067">ATP-binding</keyword>
<dbReference type="GO" id="GO:0005634">
    <property type="term" value="C:nucleus"/>
    <property type="evidence" value="ECO:0007669"/>
    <property type="project" value="TreeGrafter"/>
</dbReference>
<name>A0A316Z0L2_9BASI</name>
<evidence type="ECO:0000256" key="4">
    <source>
        <dbReference type="ARBA" id="ARBA00023125"/>
    </source>
</evidence>
<sequence length="934" mass="100046">MPPRAGRVRFARSRARPSSEASSAASASGRPPNAAQHLLPSTASSRLSDLDEPAGSDHGASELLEEDDDDDKGLLLAMYAAHGRIGAAFYDAPQRKLLLLEDAPELGLAPSHVPREPGADESAGGSTASTADDARAKEVAEMLIEQLKPDCVFVPSKTSPASLDAITAALRGAGGKLEVRPGNEWGYLAGKGRIHALHLPASNAEEADAMHAPGGADTELRDALRVGSLVSLETMKLSTGAANSLLLHLTRASGLGDAALPITSVEMLSLDECVSVDADSRLGLGVFYEEAHATLHSSRGKEGLSIYTLLNQTVTLMGRHMLRRWLLLPSRSLPLLNARLDAVECLSAPINSNTTAALRTCLGGVPIVPKLVLRVRKGDADTGVLKRIVTFCQAARNVRGDVRTLEGAESVPLLRKIQDSFSARAFVKLSDGVLDVINWDESEEQRRTCVQPGIDSELDDWKRAYAALPTTLSQIASTLAAKLELDVAISIVYFPQLGYLHAVPLVEGEDAELAGERYGWQFQFASEVAGYWRSDESRHLDHHFGDLHSLIAEREIEIVHRLQEEISEYAPFLVQCHTLCTELDCLLSFAATAKQYDYVRPELDLSPHLMTRDGRHPLQEFCVDQFVPNDTLLIAGRGIGSTAEPAAEGVGASLAIVTGANAGGKSVYLKQVALIVFLAQVGSFVPAASARIGLVDKILTRVQAAESVGRLQSSFTLDMGQVSRALRSATPRSLILLDEMGKGTLASDGAALFAATCLDLLERGDSCPRTLAATHFHDVFHHRFLPASLPYATAHMALIIDDTASGLDQLTYLYKVTPGLALQSHASICARAAGLPAHVIERANYVTQLAAKHDLARLALEDAQSSDEEEEGAARSARPSRTSSRSVRKAEAVARRFVEWDLETESAGGDGGASRETTLAKLRQVLGGSDDDDI</sequence>
<organism evidence="7 8">
    <name type="scientific">Tilletiopsis washingtonensis</name>
    <dbReference type="NCBI Taxonomy" id="58919"/>
    <lineage>
        <taxon>Eukaryota</taxon>
        <taxon>Fungi</taxon>
        <taxon>Dikarya</taxon>
        <taxon>Basidiomycota</taxon>
        <taxon>Ustilaginomycotina</taxon>
        <taxon>Exobasidiomycetes</taxon>
        <taxon>Entylomatales</taxon>
        <taxon>Entylomatales incertae sedis</taxon>
        <taxon>Tilletiopsis</taxon>
    </lineage>
</organism>
<dbReference type="InterPro" id="IPR027417">
    <property type="entry name" value="P-loop_NTPase"/>
</dbReference>
<feature type="region of interest" description="Disordered" evidence="5">
    <location>
        <begin position="862"/>
        <end position="891"/>
    </location>
</feature>
<feature type="compositionally biased region" description="Low complexity" evidence="5">
    <location>
        <begin position="16"/>
        <end position="35"/>
    </location>
</feature>
<dbReference type="Proteomes" id="UP000245946">
    <property type="component" value="Unassembled WGS sequence"/>
</dbReference>
<dbReference type="PANTHER" id="PTHR11361:SF20">
    <property type="entry name" value="MUTS PROTEIN HOMOLOG 5"/>
    <property type="match status" value="1"/>
</dbReference>
<dbReference type="PROSITE" id="PS00486">
    <property type="entry name" value="DNA_MISMATCH_REPAIR_2"/>
    <property type="match status" value="1"/>
</dbReference>
<feature type="compositionally biased region" description="Low complexity" evidence="5">
    <location>
        <begin position="874"/>
        <end position="885"/>
    </location>
</feature>
<feature type="region of interest" description="Disordered" evidence="5">
    <location>
        <begin position="109"/>
        <end position="133"/>
    </location>
</feature>
<feature type="region of interest" description="Disordered" evidence="5">
    <location>
        <begin position="1"/>
        <end position="67"/>
    </location>
</feature>
<gene>
    <name evidence="7" type="ORF">FA09DRAFT_341998</name>
</gene>
<dbReference type="GO" id="GO:0051026">
    <property type="term" value="P:chiasma assembly"/>
    <property type="evidence" value="ECO:0007669"/>
    <property type="project" value="TreeGrafter"/>
</dbReference>
<evidence type="ECO:0000256" key="3">
    <source>
        <dbReference type="ARBA" id="ARBA00022840"/>
    </source>
</evidence>
<dbReference type="GO" id="GO:0030983">
    <property type="term" value="F:mismatched DNA binding"/>
    <property type="evidence" value="ECO:0007669"/>
    <property type="project" value="InterPro"/>
</dbReference>
<dbReference type="EMBL" id="KZ819313">
    <property type="protein sequence ID" value="PWN94478.1"/>
    <property type="molecule type" value="Genomic_DNA"/>
</dbReference>
<dbReference type="GeneID" id="37272061"/>
<dbReference type="Gene3D" id="3.40.50.300">
    <property type="entry name" value="P-loop containing nucleotide triphosphate hydrolases"/>
    <property type="match status" value="1"/>
</dbReference>
<dbReference type="InterPro" id="IPR036187">
    <property type="entry name" value="DNA_mismatch_repair_MutS_sf"/>
</dbReference>
<feature type="compositionally biased region" description="Basic residues" evidence="5">
    <location>
        <begin position="1"/>
        <end position="15"/>
    </location>
</feature>
<protein>
    <recommendedName>
        <fullName evidence="6">DNA mismatch repair proteins mutS family domain-containing protein</fullName>
    </recommendedName>
</protein>
<dbReference type="SMART" id="SM00534">
    <property type="entry name" value="MUTSac"/>
    <property type="match status" value="1"/>
</dbReference>
<accession>A0A316Z0L2</accession>
<dbReference type="InterPro" id="IPR007696">
    <property type="entry name" value="DNA_mismatch_repair_MutS_core"/>
</dbReference>
<keyword evidence="2" id="KW-0547">Nucleotide-binding</keyword>
<dbReference type="GO" id="GO:0006298">
    <property type="term" value="P:mismatch repair"/>
    <property type="evidence" value="ECO:0007669"/>
    <property type="project" value="InterPro"/>
</dbReference>
<keyword evidence="4" id="KW-0238">DNA-binding</keyword>
<evidence type="ECO:0000256" key="5">
    <source>
        <dbReference type="SAM" id="MobiDB-lite"/>
    </source>
</evidence>
<comment type="similarity">
    <text evidence="1">Belongs to the DNA mismatch repair MutS family.</text>
</comment>
<evidence type="ECO:0000256" key="1">
    <source>
        <dbReference type="ARBA" id="ARBA00006271"/>
    </source>
</evidence>
<proteinExistence type="inferred from homology"/>
<dbReference type="InterPro" id="IPR045076">
    <property type="entry name" value="MutS"/>
</dbReference>
<dbReference type="OrthoDB" id="29596at2759"/>
<dbReference type="SUPFAM" id="SSF52540">
    <property type="entry name" value="P-loop containing nucleoside triphosphate hydrolases"/>
    <property type="match status" value="1"/>
</dbReference>
<keyword evidence="8" id="KW-1185">Reference proteome</keyword>
<evidence type="ECO:0000259" key="6">
    <source>
        <dbReference type="PROSITE" id="PS00486"/>
    </source>
</evidence>
<dbReference type="GO" id="GO:0140664">
    <property type="term" value="F:ATP-dependent DNA damage sensor activity"/>
    <property type="evidence" value="ECO:0007669"/>
    <property type="project" value="InterPro"/>
</dbReference>
<dbReference type="Gene3D" id="1.10.1420.10">
    <property type="match status" value="2"/>
</dbReference>
<reference evidence="7 8" key="1">
    <citation type="journal article" date="2018" name="Mol. Biol. Evol.">
        <title>Broad Genomic Sampling Reveals a Smut Pathogenic Ancestry of the Fungal Clade Ustilaginomycotina.</title>
        <authorList>
            <person name="Kijpornyongpan T."/>
            <person name="Mondo S.J."/>
            <person name="Barry K."/>
            <person name="Sandor L."/>
            <person name="Lee J."/>
            <person name="Lipzen A."/>
            <person name="Pangilinan J."/>
            <person name="LaButti K."/>
            <person name="Hainaut M."/>
            <person name="Henrissat B."/>
            <person name="Grigoriev I.V."/>
            <person name="Spatafora J.W."/>
            <person name="Aime M.C."/>
        </authorList>
    </citation>
    <scope>NUCLEOTIDE SEQUENCE [LARGE SCALE GENOMIC DNA]</scope>
    <source>
        <strain evidence="7 8">MCA 4186</strain>
    </source>
</reference>
<dbReference type="AlphaFoldDB" id="A0A316Z0L2"/>
<dbReference type="InterPro" id="IPR000432">
    <property type="entry name" value="DNA_mismatch_repair_MutS_C"/>
</dbReference>
<dbReference type="PANTHER" id="PTHR11361">
    <property type="entry name" value="DNA MISMATCH REPAIR PROTEIN MUTS FAMILY MEMBER"/>
    <property type="match status" value="1"/>
</dbReference>
<dbReference type="SMART" id="SM00533">
    <property type="entry name" value="MUTSd"/>
    <property type="match status" value="1"/>
</dbReference>
<evidence type="ECO:0000256" key="2">
    <source>
        <dbReference type="ARBA" id="ARBA00022741"/>
    </source>
</evidence>
<dbReference type="CDD" id="cd03281">
    <property type="entry name" value="ABC_MSH5_euk"/>
    <property type="match status" value="1"/>
</dbReference>
<dbReference type="Pfam" id="PF05192">
    <property type="entry name" value="MutS_III"/>
    <property type="match status" value="1"/>
</dbReference>
<feature type="domain" description="DNA mismatch repair proteins mutS family" evidence="6">
    <location>
        <begin position="733"/>
        <end position="749"/>
    </location>
</feature>
<dbReference type="RefSeq" id="XP_025594757.1">
    <property type="nucleotide sequence ID" value="XM_025744517.1"/>
</dbReference>